<reference evidence="2" key="1">
    <citation type="submission" date="2021-02" db="EMBL/GenBank/DDBJ databases">
        <authorList>
            <person name="Nowell W R."/>
        </authorList>
    </citation>
    <scope>NUCLEOTIDE SEQUENCE</scope>
</reference>
<evidence type="ECO:0000313" key="4">
    <source>
        <dbReference type="Proteomes" id="UP000663865"/>
    </source>
</evidence>
<name>A0A817WPP0_9BILA</name>
<evidence type="ECO:0000313" key="3">
    <source>
        <dbReference type="EMBL" id="CAF4855900.1"/>
    </source>
</evidence>
<dbReference type="Proteomes" id="UP000663865">
    <property type="component" value="Unassembled WGS sequence"/>
</dbReference>
<sequence length="293" mass="33813">MTCLVHNARYRGLFHAVVNELRNENRIPVNVLRTMPHQCCTCANVDNQTLITVILDGKDKLINLKKLTDQIDRDKNGNPKLIQSLNKLENFIRENRTSDSNLLFNIELDNNSEHDSSSSSESVIPVKMRPSKPKTKPKKIAKTGKFVFLPYKSEDLLQETLPVDDKKRLQRGRFIGRKGYIATLETQHDVYINMITSSTSEQIAKMLRNAKKGVGNVKLYNQKDLPENENGEWILVRPKNSKGQIKKDIDDLDELLKEITDRWERSMKIKKRKSEEEGDDENDEEHLNKRTAS</sequence>
<dbReference type="EMBL" id="CAJNYV010000337">
    <property type="protein sequence ID" value="CAF3358181.1"/>
    <property type="molecule type" value="Genomic_DNA"/>
</dbReference>
<accession>A0A817WPP0</accession>
<organism evidence="2 4">
    <name type="scientific">Rotaria socialis</name>
    <dbReference type="NCBI Taxonomy" id="392032"/>
    <lineage>
        <taxon>Eukaryota</taxon>
        <taxon>Metazoa</taxon>
        <taxon>Spiralia</taxon>
        <taxon>Gnathifera</taxon>
        <taxon>Rotifera</taxon>
        <taxon>Eurotatoria</taxon>
        <taxon>Bdelloidea</taxon>
        <taxon>Philodinida</taxon>
        <taxon>Philodinidae</taxon>
        <taxon>Rotaria</taxon>
    </lineage>
</organism>
<feature type="region of interest" description="Disordered" evidence="1">
    <location>
        <begin position="266"/>
        <end position="293"/>
    </location>
</feature>
<feature type="region of interest" description="Disordered" evidence="1">
    <location>
        <begin position="111"/>
        <end position="139"/>
    </location>
</feature>
<dbReference type="EMBL" id="CAJOBS010003427">
    <property type="protein sequence ID" value="CAF4855900.1"/>
    <property type="molecule type" value="Genomic_DNA"/>
</dbReference>
<gene>
    <name evidence="2" type="ORF">KIK155_LOCUS4241</name>
    <name evidence="3" type="ORF">TOA249_LOCUS27281</name>
</gene>
<proteinExistence type="predicted"/>
<evidence type="ECO:0000313" key="2">
    <source>
        <dbReference type="EMBL" id="CAF3358181.1"/>
    </source>
</evidence>
<protein>
    <submittedName>
        <fullName evidence="2">Uncharacterized protein</fullName>
    </submittedName>
</protein>
<comment type="caution">
    <text evidence="2">The sequence shown here is derived from an EMBL/GenBank/DDBJ whole genome shotgun (WGS) entry which is preliminary data.</text>
</comment>
<dbReference type="AlphaFoldDB" id="A0A817WPP0"/>
<dbReference type="Proteomes" id="UP000663838">
    <property type="component" value="Unassembled WGS sequence"/>
</dbReference>
<evidence type="ECO:0000256" key="1">
    <source>
        <dbReference type="SAM" id="MobiDB-lite"/>
    </source>
</evidence>
<feature type="compositionally biased region" description="Basic residues" evidence="1">
    <location>
        <begin position="129"/>
        <end position="139"/>
    </location>
</feature>